<keyword evidence="2 10" id="KW-0444">Lipid biosynthesis</keyword>
<dbReference type="GO" id="GO:0046168">
    <property type="term" value="P:glycerol-3-phosphate catabolic process"/>
    <property type="evidence" value="ECO:0007669"/>
    <property type="project" value="InterPro"/>
</dbReference>
<dbReference type="RefSeq" id="WP_045808910.1">
    <property type="nucleotide sequence ID" value="NZ_LANX01000001.1"/>
</dbReference>
<feature type="binding site" evidence="10">
    <location>
        <position position="190"/>
    </location>
    <ligand>
        <name>sn-glycerol 3-phosphate</name>
        <dbReference type="ChEBI" id="CHEBI:57597"/>
    </ligand>
</feature>
<reference evidence="18 19" key="1">
    <citation type="submission" date="2015-02" db="EMBL/GenBank/DDBJ databases">
        <title>Genome Sequencing of Rickettsiales.</title>
        <authorList>
            <person name="Daugherty S.C."/>
            <person name="Su Q."/>
            <person name="Abolude K."/>
            <person name="Beier-Sexton M."/>
            <person name="Carlyon J.A."/>
            <person name="Carter R."/>
            <person name="Day N.P."/>
            <person name="Dumler S.J."/>
            <person name="Dyachenko V."/>
            <person name="Godinez A."/>
            <person name="Kurtti T.J."/>
            <person name="Lichay M."/>
            <person name="Mullins K.E."/>
            <person name="Ott S."/>
            <person name="Pappas-Brown V."/>
            <person name="Paris D.H."/>
            <person name="Patel P."/>
            <person name="Richards A.L."/>
            <person name="Sadzewicz L."/>
            <person name="Sears K."/>
            <person name="Seidman D."/>
            <person name="Sengamalay N."/>
            <person name="Stenos J."/>
            <person name="Tallon L.J."/>
            <person name="Vincent G."/>
            <person name="Fraser C.M."/>
            <person name="Munderloh U."/>
            <person name="Dunning-Hotopp J.C."/>
        </authorList>
    </citation>
    <scope>NUCLEOTIDE SEQUENCE [LARGE SCALE GENOMIC DNA]</scope>
    <source>
        <strain evidence="18 19">RAC413</strain>
    </source>
</reference>
<dbReference type="NCBIfam" id="NF000942">
    <property type="entry name" value="PRK00094.1-4"/>
    <property type="match status" value="1"/>
</dbReference>
<feature type="binding site" evidence="10">
    <location>
        <position position="245"/>
    </location>
    <ligand>
        <name>sn-glycerol 3-phosphate</name>
        <dbReference type="ChEBI" id="CHEBI:57597"/>
    </ligand>
</feature>
<organism evidence="18 19">
    <name type="scientific">Candidatus Neoehrlichia procyonis str. RAC413</name>
    <dbReference type="NCBI Taxonomy" id="1359163"/>
    <lineage>
        <taxon>Bacteria</taxon>
        <taxon>Pseudomonadati</taxon>
        <taxon>Pseudomonadota</taxon>
        <taxon>Alphaproteobacteria</taxon>
        <taxon>Rickettsiales</taxon>
        <taxon>Anaplasmataceae</taxon>
        <taxon>Candidatus Neoehrlichia</taxon>
    </lineage>
</organism>
<evidence type="ECO:0000259" key="16">
    <source>
        <dbReference type="Pfam" id="PF01210"/>
    </source>
</evidence>
<feature type="binding site" evidence="10">
    <location>
        <position position="107"/>
    </location>
    <ligand>
        <name>sn-glycerol 3-phosphate</name>
        <dbReference type="ChEBI" id="CHEBI:57597"/>
    </ligand>
</feature>
<gene>
    <name evidence="10" type="primary">gpsA</name>
    <name evidence="18" type="ORF">NLO413_0500</name>
</gene>
<evidence type="ECO:0000256" key="1">
    <source>
        <dbReference type="ARBA" id="ARBA00011009"/>
    </source>
</evidence>
<keyword evidence="4 10" id="KW-0521">NADP</keyword>
<feature type="binding site" evidence="10">
    <location>
        <position position="278"/>
    </location>
    <ligand>
        <name>NADPH</name>
        <dbReference type="ChEBI" id="CHEBI:57783"/>
    </ligand>
</feature>
<keyword evidence="9 10" id="KW-1208">Phospholipid metabolism</keyword>
<feature type="binding site" evidence="10">
    <location>
        <position position="256"/>
    </location>
    <ligand>
        <name>NADPH</name>
        <dbReference type="ChEBI" id="CHEBI:57783"/>
    </ligand>
</feature>
<keyword evidence="5 10" id="KW-0560">Oxidoreductase</keyword>
<feature type="binding site" evidence="10">
    <location>
        <position position="135"/>
    </location>
    <ligand>
        <name>sn-glycerol 3-phosphate</name>
        <dbReference type="ChEBI" id="CHEBI:57597"/>
    </ligand>
</feature>
<dbReference type="InterPro" id="IPR036291">
    <property type="entry name" value="NAD(P)-bd_dom_sf"/>
</dbReference>
<feature type="binding site" evidence="13">
    <location>
        <begin position="7"/>
        <end position="12"/>
    </location>
    <ligand>
        <name>NAD(+)</name>
        <dbReference type="ChEBI" id="CHEBI:57540"/>
    </ligand>
</feature>
<keyword evidence="19" id="KW-1185">Reference proteome</keyword>
<keyword evidence="6 10" id="KW-0520">NAD</keyword>
<feature type="binding site" evidence="12">
    <location>
        <begin position="256"/>
        <end position="257"/>
    </location>
    <ligand>
        <name>substrate</name>
    </ligand>
</feature>
<dbReference type="PRINTS" id="PR00077">
    <property type="entry name" value="GPDHDRGNASE"/>
</dbReference>
<dbReference type="InterPro" id="IPR008927">
    <property type="entry name" value="6-PGluconate_DH-like_C_sf"/>
</dbReference>
<dbReference type="PROSITE" id="PS00957">
    <property type="entry name" value="NAD_G3PDH"/>
    <property type="match status" value="1"/>
</dbReference>
<dbReference type="Proteomes" id="UP000033562">
    <property type="component" value="Unassembled WGS sequence"/>
</dbReference>
<dbReference type="GO" id="GO:0008654">
    <property type="term" value="P:phospholipid biosynthetic process"/>
    <property type="evidence" value="ECO:0007669"/>
    <property type="project" value="UniProtKB-KW"/>
</dbReference>
<feature type="domain" description="Glycerol-3-phosphate dehydrogenase NAD-dependent C-terminal" evidence="17">
    <location>
        <begin position="179"/>
        <end position="319"/>
    </location>
</feature>
<dbReference type="PANTHER" id="PTHR11728">
    <property type="entry name" value="GLYCEROL-3-PHOSPHATE DEHYDROGENASE"/>
    <property type="match status" value="1"/>
</dbReference>
<dbReference type="InterPro" id="IPR011128">
    <property type="entry name" value="G3P_DH_NAD-dep_N"/>
</dbReference>
<dbReference type="GO" id="GO:0005975">
    <property type="term" value="P:carbohydrate metabolic process"/>
    <property type="evidence" value="ECO:0007669"/>
    <property type="project" value="InterPro"/>
</dbReference>
<proteinExistence type="inferred from homology"/>
<dbReference type="Pfam" id="PF01210">
    <property type="entry name" value="NAD_Gly3P_dh_N"/>
    <property type="match status" value="1"/>
</dbReference>
<dbReference type="SUPFAM" id="SSF51735">
    <property type="entry name" value="NAD(P)-binding Rossmann-fold domains"/>
    <property type="match status" value="1"/>
</dbReference>
<feature type="binding site" evidence="10">
    <location>
        <position position="257"/>
    </location>
    <ligand>
        <name>sn-glycerol 3-phosphate</name>
        <dbReference type="ChEBI" id="CHEBI:57597"/>
    </ligand>
</feature>
<evidence type="ECO:0000256" key="14">
    <source>
        <dbReference type="RuleBase" id="RU000437"/>
    </source>
</evidence>
<evidence type="ECO:0000256" key="4">
    <source>
        <dbReference type="ARBA" id="ARBA00022857"/>
    </source>
</evidence>
<comment type="caution">
    <text evidence="18">The sequence shown here is derived from an EMBL/GenBank/DDBJ whole genome shotgun (WGS) entry which is preliminary data.</text>
</comment>
<evidence type="ECO:0000256" key="6">
    <source>
        <dbReference type="ARBA" id="ARBA00023027"/>
    </source>
</evidence>
<dbReference type="InterPro" id="IPR006109">
    <property type="entry name" value="G3P_DH_NAD-dep_C"/>
</dbReference>
<dbReference type="SUPFAM" id="SSF48179">
    <property type="entry name" value="6-phosphogluconate dehydrogenase C-terminal domain-like"/>
    <property type="match status" value="1"/>
</dbReference>
<feature type="binding site" evidence="10">
    <location>
        <position position="11"/>
    </location>
    <ligand>
        <name>NADPH</name>
        <dbReference type="ChEBI" id="CHEBI:57783"/>
    </ligand>
</feature>
<evidence type="ECO:0000256" key="5">
    <source>
        <dbReference type="ARBA" id="ARBA00023002"/>
    </source>
</evidence>
<accession>A0A0F3NQG4</accession>
<evidence type="ECO:0000256" key="2">
    <source>
        <dbReference type="ARBA" id="ARBA00022516"/>
    </source>
</evidence>
<feature type="binding site" evidence="12">
    <location>
        <position position="107"/>
    </location>
    <ligand>
        <name>substrate</name>
    </ligand>
</feature>
<dbReference type="Gene3D" id="3.40.50.720">
    <property type="entry name" value="NAD(P)-binding Rossmann-like Domain"/>
    <property type="match status" value="1"/>
</dbReference>
<feature type="binding site" evidence="10">
    <location>
        <position position="280"/>
    </location>
    <ligand>
        <name>NADPH</name>
        <dbReference type="ChEBI" id="CHEBI:57783"/>
    </ligand>
</feature>
<dbReference type="PATRIC" id="fig|1359163.3.peg.490"/>
<dbReference type="EC" id="1.1.1.94" evidence="10"/>
<dbReference type="InterPro" id="IPR006168">
    <property type="entry name" value="G3P_DH_NAD-dep"/>
</dbReference>
<feature type="binding site" evidence="10">
    <location>
        <position position="255"/>
    </location>
    <ligand>
        <name>sn-glycerol 3-phosphate</name>
        <dbReference type="ChEBI" id="CHEBI:57597"/>
    </ligand>
</feature>
<comment type="pathway">
    <text evidence="10">Membrane lipid metabolism; glycerophospholipid metabolism.</text>
</comment>
<keyword evidence="8 10" id="KW-0594">Phospholipid biosynthesis</keyword>
<keyword evidence="3 10" id="KW-0547">Nucleotide-binding</keyword>
<feature type="binding site" evidence="10">
    <location>
        <position position="48"/>
    </location>
    <ligand>
        <name>NADPH</name>
        <dbReference type="ChEBI" id="CHEBI:57783"/>
    </ligand>
</feature>
<feature type="binding site" evidence="10">
    <location>
        <position position="139"/>
    </location>
    <ligand>
        <name>NADPH</name>
        <dbReference type="ChEBI" id="CHEBI:57783"/>
    </ligand>
</feature>
<evidence type="ECO:0000256" key="13">
    <source>
        <dbReference type="PIRSR" id="PIRSR000114-3"/>
    </source>
</evidence>
<evidence type="ECO:0000256" key="10">
    <source>
        <dbReference type="HAMAP-Rule" id="MF_00394"/>
    </source>
</evidence>
<evidence type="ECO:0000313" key="19">
    <source>
        <dbReference type="Proteomes" id="UP000033562"/>
    </source>
</evidence>
<feature type="domain" description="Glycerol-3-phosphate dehydrogenase NAD-dependent N-terminal" evidence="16">
    <location>
        <begin position="2"/>
        <end position="159"/>
    </location>
</feature>
<evidence type="ECO:0000256" key="12">
    <source>
        <dbReference type="PIRSR" id="PIRSR000114-2"/>
    </source>
</evidence>
<evidence type="ECO:0000256" key="7">
    <source>
        <dbReference type="ARBA" id="ARBA00023098"/>
    </source>
</evidence>
<evidence type="ECO:0000313" key="18">
    <source>
        <dbReference type="EMBL" id="KJV69124.1"/>
    </source>
</evidence>
<comment type="catalytic activity">
    <reaction evidence="10 15">
        <text>sn-glycerol 3-phosphate + NADP(+) = dihydroxyacetone phosphate + NADPH + H(+)</text>
        <dbReference type="Rhea" id="RHEA:11096"/>
        <dbReference type="ChEBI" id="CHEBI:15378"/>
        <dbReference type="ChEBI" id="CHEBI:57597"/>
        <dbReference type="ChEBI" id="CHEBI:57642"/>
        <dbReference type="ChEBI" id="CHEBI:57783"/>
        <dbReference type="ChEBI" id="CHEBI:58349"/>
        <dbReference type="EC" id="1.1.1.94"/>
    </reaction>
</comment>
<dbReference type="UniPathway" id="UPA00940"/>
<evidence type="ECO:0000256" key="8">
    <source>
        <dbReference type="ARBA" id="ARBA00023209"/>
    </source>
</evidence>
<evidence type="ECO:0000256" key="15">
    <source>
        <dbReference type="RuleBase" id="RU000439"/>
    </source>
</evidence>
<comment type="subcellular location">
    <subcellularLocation>
        <location evidence="10">Cytoplasm</location>
    </subcellularLocation>
</comment>
<feature type="binding site" evidence="10">
    <location>
        <position position="107"/>
    </location>
    <ligand>
        <name>NADPH</name>
        <dbReference type="ChEBI" id="CHEBI:57783"/>
    </ligand>
</feature>
<dbReference type="GO" id="GO:0006650">
    <property type="term" value="P:glycerophospholipid metabolic process"/>
    <property type="evidence" value="ECO:0007669"/>
    <property type="project" value="UniProtKB-UniRule"/>
</dbReference>
<feature type="active site" description="Proton acceptor" evidence="10 11">
    <location>
        <position position="190"/>
    </location>
</feature>
<feature type="binding site" evidence="10">
    <location>
        <position position="31"/>
    </location>
    <ligand>
        <name>NADPH</name>
        <dbReference type="ChEBI" id="CHEBI:57783"/>
    </ligand>
</feature>
<comment type="caution">
    <text evidence="10">Lacks conserved residue(s) required for the propagation of feature annotation.</text>
</comment>
<dbReference type="PIRSF" id="PIRSF000114">
    <property type="entry name" value="Glycerol-3-P_dh"/>
    <property type="match status" value="1"/>
</dbReference>
<dbReference type="NCBIfam" id="NF000940">
    <property type="entry name" value="PRK00094.1-2"/>
    <property type="match status" value="1"/>
</dbReference>
<evidence type="ECO:0000256" key="11">
    <source>
        <dbReference type="PIRSR" id="PIRSR000114-1"/>
    </source>
</evidence>
<comment type="function">
    <text evidence="10">Catalyzes the reduction of the glycolytic intermediate dihydroxyacetone phosphate (DHAP) to sn-glycerol 3-phosphate (G3P), the key precursor for phospholipid synthesis.</text>
</comment>
<name>A0A0F3NQG4_9RICK</name>
<dbReference type="STRING" id="1359163.NLO413_0500"/>
<comment type="catalytic activity">
    <reaction evidence="10">
        <text>sn-glycerol 3-phosphate + NAD(+) = dihydroxyacetone phosphate + NADH + H(+)</text>
        <dbReference type="Rhea" id="RHEA:11092"/>
        <dbReference type="ChEBI" id="CHEBI:15378"/>
        <dbReference type="ChEBI" id="CHEBI:57540"/>
        <dbReference type="ChEBI" id="CHEBI:57597"/>
        <dbReference type="ChEBI" id="CHEBI:57642"/>
        <dbReference type="ChEBI" id="CHEBI:57945"/>
        <dbReference type="EC" id="1.1.1.94"/>
    </reaction>
</comment>
<dbReference type="InterPro" id="IPR013328">
    <property type="entry name" value="6PGD_dom2"/>
</dbReference>
<dbReference type="GO" id="GO:0046167">
    <property type="term" value="P:glycerol-3-phosphate biosynthetic process"/>
    <property type="evidence" value="ECO:0007669"/>
    <property type="project" value="UniProtKB-UniRule"/>
</dbReference>
<dbReference type="OrthoDB" id="9812273at2"/>
<keyword evidence="10" id="KW-0963">Cytoplasm</keyword>
<dbReference type="GO" id="GO:0051287">
    <property type="term" value="F:NAD binding"/>
    <property type="evidence" value="ECO:0007669"/>
    <property type="project" value="InterPro"/>
</dbReference>
<comment type="similarity">
    <text evidence="1 10 14">Belongs to the NAD-dependent glycerol-3-phosphate dehydrogenase family.</text>
</comment>
<sequence>MKVTILGAGAFGTAIALALSDNNIKINLWSRNQQVIQSIRSIQENSIYLPNYKLSPNISIVHEISTALSDSPSSIIIAVPTQELRNLCINIQKTHITSSTPILICSKGIENTSLLLPSEIVSEIFPNNPIFILSGPSLAQEIAQKLPCSLVLAGTNDSLAQYLISNFHNSVLSITYTKDLIGVQVGAAIKNIIAIACGIIIGKQLGYNALATVITKGMEEIKNLYIAKHNNFNLSTLIGFSCLGDLVLTCTTTHSRNMSFGVTIGKENSVIFHKNILLAEGITTAKSIPLLSQTFNIKLPICTIIYQLLYENLNLDNAIKYMLYN</sequence>
<dbReference type="EMBL" id="LANX01000001">
    <property type="protein sequence ID" value="KJV69124.1"/>
    <property type="molecule type" value="Genomic_DNA"/>
</dbReference>
<dbReference type="PANTHER" id="PTHR11728:SF1">
    <property type="entry name" value="GLYCEROL-3-PHOSPHATE DEHYDROGENASE [NAD(+)] 2, CHLOROPLASTIC"/>
    <property type="match status" value="1"/>
</dbReference>
<evidence type="ECO:0000256" key="3">
    <source>
        <dbReference type="ARBA" id="ARBA00022741"/>
    </source>
</evidence>
<dbReference type="FunFam" id="3.40.50.720:FF:000019">
    <property type="entry name" value="Glycerol-3-phosphate dehydrogenase [NAD(P)+]"/>
    <property type="match status" value="1"/>
</dbReference>
<feature type="binding site" evidence="10">
    <location>
        <position position="137"/>
    </location>
    <ligand>
        <name>sn-glycerol 3-phosphate</name>
        <dbReference type="ChEBI" id="CHEBI:57597"/>
    </ligand>
</feature>
<dbReference type="Gene3D" id="1.10.1040.10">
    <property type="entry name" value="N-(1-d-carboxylethyl)-l-norvaline Dehydrogenase, domain 2"/>
    <property type="match status" value="1"/>
</dbReference>
<dbReference type="HAMAP" id="MF_00394">
    <property type="entry name" value="NAD_Glyc3P_dehydrog"/>
    <property type="match status" value="1"/>
</dbReference>
<dbReference type="GO" id="GO:0005829">
    <property type="term" value="C:cytosol"/>
    <property type="evidence" value="ECO:0007669"/>
    <property type="project" value="TreeGrafter"/>
</dbReference>
<keyword evidence="7 10" id="KW-0443">Lipid metabolism</keyword>
<evidence type="ECO:0000259" key="17">
    <source>
        <dbReference type="Pfam" id="PF07479"/>
    </source>
</evidence>
<dbReference type="Pfam" id="PF07479">
    <property type="entry name" value="NAD_Gly3P_dh_C"/>
    <property type="match status" value="1"/>
</dbReference>
<protein>
    <recommendedName>
        <fullName evidence="10">Glycerol-3-phosphate dehydrogenase [NAD(P)+]</fullName>
        <ecNumber evidence="10">1.1.1.94</ecNumber>
    </recommendedName>
    <alternativeName>
        <fullName evidence="10">NAD(P)(+)-dependent glycerol-3-phosphate dehydrogenase</fullName>
    </alternativeName>
    <alternativeName>
        <fullName evidence="10">NAD(P)H-dependent dihydroxyacetone-phosphate reductase</fullName>
    </alternativeName>
</protein>
<evidence type="ECO:0000256" key="9">
    <source>
        <dbReference type="ARBA" id="ARBA00023264"/>
    </source>
</evidence>
<feature type="binding site" evidence="10">
    <location>
        <position position="256"/>
    </location>
    <ligand>
        <name>sn-glycerol 3-phosphate</name>
        <dbReference type="ChEBI" id="CHEBI:57597"/>
    </ligand>
</feature>
<dbReference type="GO" id="GO:0141152">
    <property type="term" value="F:glycerol-3-phosphate dehydrogenase (NAD+) activity"/>
    <property type="evidence" value="ECO:0007669"/>
    <property type="project" value="RHEA"/>
</dbReference>
<feature type="binding site" evidence="13">
    <location>
        <position position="256"/>
    </location>
    <ligand>
        <name>NAD(+)</name>
        <dbReference type="ChEBI" id="CHEBI:57540"/>
    </ligand>
</feature>
<dbReference type="GO" id="GO:0141153">
    <property type="term" value="F:glycerol-3-phosphate dehydrogenase (NADP+) activity"/>
    <property type="evidence" value="ECO:0007669"/>
    <property type="project" value="RHEA"/>
</dbReference>
<feature type="binding site" evidence="13">
    <location>
        <position position="139"/>
    </location>
    <ligand>
        <name>NAD(+)</name>
        <dbReference type="ChEBI" id="CHEBI:57540"/>
    </ligand>
</feature>
<dbReference type="AlphaFoldDB" id="A0A0F3NQG4"/>